<dbReference type="Proteomes" id="UP000694560">
    <property type="component" value="Unplaced"/>
</dbReference>
<dbReference type="InterPro" id="IPR050621">
    <property type="entry name" value="Tudor_domain_containing"/>
</dbReference>
<evidence type="ECO:0000313" key="1">
    <source>
        <dbReference type="Ensembl" id="ENSMCSP00000005127.1"/>
    </source>
</evidence>
<evidence type="ECO:0000313" key="2">
    <source>
        <dbReference type="Proteomes" id="UP000694560"/>
    </source>
</evidence>
<protein>
    <submittedName>
        <fullName evidence="1">Uncharacterized protein</fullName>
    </submittedName>
</protein>
<dbReference type="GO" id="GO:0016020">
    <property type="term" value="C:membrane"/>
    <property type="evidence" value="ECO:0007669"/>
    <property type="project" value="TreeGrafter"/>
</dbReference>
<dbReference type="PANTHER" id="PTHR22948:SF65">
    <property type="entry name" value="A-KINASE ANCHORING PROTEIN 1"/>
    <property type="match status" value="1"/>
</dbReference>
<dbReference type="Gene3D" id="2.40.50.90">
    <property type="match status" value="1"/>
</dbReference>
<dbReference type="OrthoDB" id="10069557at2759"/>
<accession>A0A8C5TAY6</accession>
<reference evidence="1" key="2">
    <citation type="submission" date="2025-09" db="UniProtKB">
        <authorList>
            <consortium name="Ensembl"/>
        </authorList>
    </citation>
    <scope>IDENTIFICATION</scope>
</reference>
<name>A0A8C5TAY6_9PASS</name>
<keyword evidence="2" id="KW-1185">Reference proteome</keyword>
<dbReference type="GO" id="GO:0005739">
    <property type="term" value="C:mitochondrion"/>
    <property type="evidence" value="ECO:0007669"/>
    <property type="project" value="TreeGrafter"/>
</dbReference>
<dbReference type="AlphaFoldDB" id="A0A8C5TAY6"/>
<reference evidence="1" key="1">
    <citation type="submission" date="2025-08" db="UniProtKB">
        <authorList>
            <consortium name="Ensembl"/>
        </authorList>
    </citation>
    <scope>IDENTIFICATION</scope>
</reference>
<proteinExistence type="predicted"/>
<dbReference type="InterPro" id="IPR035437">
    <property type="entry name" value="SNase_OB-fold_sf"/>
</dbReference>
<dbReference type="GO" id="GO:0034237">
    <property type="term" value="F:protein kinase A regulatory subunit binding"/>
    <property type="evidence" value="ECO:0007669"/>
    <property type="project" value="TreeGrafter"/>
</dbReference>
<dbReference type="Ensembl" id="ENSMCST00000005243.1">
    <property type="protein sequence ID" value="ENSMCSP00000005127.1"/>
    <property type="gene ID" value="ENSMCSG00000003730.1"/>
</dbReference>
<sequence>LCSLLPTDEDHFSSEADAAVSEMTRGAVLVAQVTNYDSVTGLPLIQLWNLMGDEVVSINRTLVERGFARWLDYYRASL</sequence>
<dbReference type="PANTHER" id="PTHR22948">
    <property type="entry name" value="TUDOR DOMAIN CONTAINING PROTEIN"/>
    <property type="match status" value="1"/>
</dbReference>
<organism evidence="1 2">
    <name type="scientific">Malurus cyaneus samueli</name>
    <dbReference type="NCBI Taxonomy" id="2593467"/>
    <lineage>
        <taxon>Eukaryota</taxon>
        <taxon>Metazoa</taxon>
        <taxon>Chordata</taxon>
        <taxon>Craniata</taxon>
        <taxon>Vertebrata</taxon>
        <taxon>Euteleostomi</taxon>
        <taxon>Archelosauria</taxon>
        <taxon>Archosauria</taxon>
        <taxon>Dinosauria</taxon>
        <taxon>Saurischia</taxon>
        <taxon>Theropoda</taxon>
        <taxon>Coelurosauria</taxon>
        <taxon>Aves</taxon>
        <taxon>Neognathae</taxon>
        <taxon>Neoaves</taxon>
        <taxon>Telluraves</taxon>
        <taxon>Australaves</taxon>
        <taxon>Passeriformes</taxon>
        <taxon>Meliphagoidea</taxon>
        <taxon>Maluridae</taxon>
        <taxon>Malurus</taxon>
    </lineage>
</organism>